<reference evidence="9" key="1">
    <citation type="journal article" date="2016" name="Nature">
        <title>The genome of the seagrass Zostera marina reveals angiosperm adaptation to the sea.</title>
        <authorList>
            <person name="Olsen J.L."/>
            <person name="Rouze P."/>
            <person name="Verhelst B."/>
            <person name="Lin Y.-C."/>
            <person name="Bayer T."/>
            <person name="Collen J."/>
            <person name="Dattolo E."/>
            <person name="De Paoli E."/>
            <person name="Dittami S."/>
            <person name="Maumus F."/>
            <person name="Michel G."/>
            <person name="Kersting A."/>
            <person name="Lauritano C."/>
            <person name="Lohaus R."/>
            <person name="Toepel M."/>
            <person name="Tonon T."/>
            <person name="Vanneste K."/>
            <person name="Amirebrahimi M."/>
            <person name="Brakel J."/>
            <person name="Bostroem C."/>
            <person name="Chovatia M."/>
            <person name="Grimwood J."/>
            <person name="Jenkins J.W."/>
            <person name="Jueterbock A."/>
            <person name="Mraz A."/>
            <person name="Stam W.T."/>
            <person name="Tice H."/>
            <person name="Bornberg-Bauer E."/>
            <person name="Green P.J."/>
            <person name="Pearson G.A."/>
            <person name="Procaccini G."/>
            <person name="Duarte C.M."/>
            <person name="Schmutz J."/>
            <person name="Reusch T.B.H."/>
            <person name="Van de Peer Y."/>
        </authorList>
    </citation>
    <scope>NUCLEOTIDE SEQUENCE [LARGE SCALE GENOMIC DNA]</scope>
    <source>
        <strain evidence="9">cv. Finnish</strain>
    </source>
</reference>
<proteinExistence type="inferred from homology"/>
<comment type="similarity">
    <text evidence="6">Belongs to the protein kinase superfamily.</text>
</comment>
<protein>
    <recommendedName>
        <fullName evidence="7">Protein kinase domain-containing protein</fullName>
    </recommendedName>
</protein>
<keyword evidence="6" id="KW-0723">Serine/threonine-protein kinase</keyword>
<dbReference type="PANTHER" id="PTHR48011:SF7">
    <property type="entry name" value="F10K1.14 PROTEIN"/>
    <property type="match status" value="1"/>
</dbReference>
<feature type="domain" description="Protein kinase" evidence="7">
    <location>
        <begin position="14"/>
        <end position="274"/>
    </location>
</feature>
<dbReference type="PROSITE" id="PS00108">
    <property type="entry name" value="PROTEIN_KINASE_ST"/>
    <property type="match status" value="1"/>
</dbReference>
<dbReference type="SUPFAM" id="SSF56112">
    <property type="entry name" value="Protein kinase-like (PK-like)"/>
    <property type="match status" value="1"/>
</dbReference>
<dbReference type="PANTHER" id="PTHR48011">
    <property type="entry name" value="CCR4-NOT TRANSCRIPTIONAL COMPLEX SUBUNIT CAF120-RELATED"/>
    <property type="match status" value="1"/>
</dbReference>
<sequence length="414" mass="45469">MGSQLQSSEIRTTWVRGKCIGRGSFGSVNIAYDNSTGEIFAVKSVMINPHNSAVVRVLENESMIYRSIHSPYIVSYLGDDLTKDISGDVCFNLHLEYMPNGTVADAAKNGLTECEVRSYIRCLTEAVRYLHDEVGIVHGDVKGKNVLVGHTTGTAKLADFGSAKSVFSNDAHVVAQGTPLWMAPEIVRGEPNSPESDVWSLGCTVVEMITGEAPWKKLRGQSTESILLQIGSGEYVPDLPEKISEAGKNFIGKCLRRNPEERWSCQQLLDHPFLSDFVNAVVDMSPRSVFGWLDSEFETPDGIDTSTSDLSINSIDIKQRIAVIAAKNAGAVWEDDDDDCGIWEFVRGESSPAQSSSSSYTDVILEKDRTGSGWTGLRSGSRVGKLREDLLTSLICFYLLFRVSKINKHPQTTI</sequence>
<feature type="binding site" evidence="5">
    <location>
        <position position="43"/>
    </location>
    <ligand>
        <name>ATP</name>
        <dbReference type="ChEBI" id="CHEBI:30616"/>
    </ligand>
</feature>
<dbReference type="GO" id="GO:0004674">
    <property type="term" value="F:protein serine/threonine kinase activity"/>
    <property type="evidence" value="ECO:0007669"/>
    <property type="project" value="UniProtKB-KW"/>
</dbReference>
<organism evidence="8 9">
    <name type="scientific">Zostera marina</name>
    <name type="common">Eelgrass</name>
    <dbReference type="NCBI Taxonomy" id="29655"/>
    <lineage>
        <taxon>Eukaryota</taxon>
        <taxon>Viridiplantae</taxon>
        <taxon>Streptophyta</taxon>
        <taxon>Embryophyta</taxon>
        <taxon>Tracheophyta</taxon>
        <taxon>Spermatophyta</taxon>
        <taxon>Magnoliopsida</taxon>
        <taxon>Liliopsida</taxon>
        <taxon>Zosteraceae</taxon>
        <taxon>Zostera</taxon>
    </lineage>
</organism>
<keyword evidence="1" id="KW-0808">Transferase</keyword>
<dbReference type="OMA" id="RTRCESH"/>
<accession>A0A0K9NT72</accession>
<keyword evidence="4 5" id="KW-0067">ATP-binding</keyword>
<evidence type="ECO:0000256" key="1">
    <source>
        <dbReference type="ARBA" id="ARBA00022679"/>
    </source>
</evidence>
<dbReference type="SMART" id="SM00220">
    <property type="entry name" value="S_TKc"/>
    <property type="match status" value="1"/>
</dbReference>
<evidence type="ECO:0000256" key="6">
    <source>
        <dbReference type="RuleBase" id="RU000304"/>
    </source>
</evidence>
<dbReference type="AlphaFoldDB" id="A0A0K9NT72"/>
<evidence type="ECO:0000256" key="3">
    <source>
        <dbReference type="ARBA" id="ARBA00022777"/>
    </source>
</evidence>
<evidence type="ECO:0000256" key="5">
    <source>
        <dbReference type="PROSITE-ProRule" id="PRU10141"/>
    </source>
</evidence>
<dbReference type="OrthoDB" id="275301at2759"/>
<evidence type="ECO:0000256" key="4">
    <source>
        <dbReference type="ARBA" id="ARBA00022840"/>
    </source>
</evidence>
<dbReference type="CDD" id="cd06606">
    <property type="entry name" value="STKc_MAPKKK"/>
    <property type="match status" value="1"/>
</dbReference>
<name>A0A0K9NT72_ZOSMR</name>
<dbReference type="GO" id="GO:0007165">
    <property type="term" value="P:signal transduction"/>
    <property type="evidence" value="ECO:0000318"/>
    <property type="project" value="GO_Central"/>
</dbReference>
<keyword evidence="3" id="KW-0418">Kinase</keyword>
<keyword evidence="2 5" id="KW-0547">Nucleotide-binding</keyword>
<dbReference type="PROSITE" id="PS00107">
    <property type="entry name" value="PROTEIN_KINASE_ATP"/>
    <property type="match status" value="1"/>
</dbReference>
<dbReference type="GO" id="GO:0004672">
    <property type="term" value="F:protein kinase activity"/>
    <property type="evidence" value="ECO:0000318"/>
    <property type="project" value="GO_Central"/>
</dbReference>
<evidence type="ECO:0000313" key="8">
    <source>
        <dbReference type="EMBL" id="KMZ59833.1"/>
    </source>
</evidence>
<comment type="caution">
    <text evidence="8">The sequence shown here is derived from an EMBL/GenBank/DDBJ whole genome shotgun (WGS) entry which is preliminary data.</text>
</comment>
<evidence type="ECO:0000313" key="9">
    <source>
        <dbReference type="Proteomes" id="UP000036987"/>
    </source>
</evidence>
<evidence type="ECO:0000256" key="2">
    <source>
        <dbReference type="ARBA" id="ARBA00022741"/>
    </source>
</evidence>
<dbReference type="PROSITE" id="PS50011">
    <property type="entry name" value="PROTEIN_KINASE_DOM"/>
    <property type="match status" value="1"/>
</dbReference>
<dbReference type="InterPro" id="IPR008271">
    <property type="entry name" value="Ser/Thr_kinase_AS"/>
</dbReference>
<dbReference type="STRING" id="29655.A0A0K9NT72"/>
<dbReference type="InterPro" id="IPR017441">
    <property type="entry name" value="Protein_kinase_ATP_BS"/>
</dbReference>
<dbReference type="InterPro" id="IPR011009">
    <property type="entry name" value="Kinase-like_dom_sf"/>
</dbReference>
<dbReference type="EMBL" id="LFYR01001714">
    <property type="protein sequence ID" value="KMZ59833.1"/>
    <property type="molecule type" value="Genomic_DNA"/>
</dbReference>
<dbReference type="InterPro" id="IPR000719">
    <property type="entry name" value="Prot_kinase_dom"/>
</dbReference>
<dbReference type="Gene3D" id="1.10.510.10">
    <property type="entry name" value="Transferase(Phosphotransferase) domain 1"/>
    <property type="match status" value="1"/>
</dbReference>
<keyword evidence="9" id="KW-1185">Reference proteome</keyword>
<evidence type="ECO:0000259" key="7">
    <source>
        <dbReference type="PROSITE" id="PS50011"/>
    </source>
</evidence>
<dbReference type="Proteomes" id="UP000036987">
    <property type="component" value="Unassembled WGS sequence"/>
</dbReference>
<dbReference type="GO" id="GO:0005524">
    <property type="term" value="F:ATP binding"/>
    <property type="evidence" value="ECO:0007669"/>
    <property type="project" value="UniProtKB-UniRule"/>
</dbReference>
<gene>
    <name evidence="8" type="ORF">ZOSMA_64G00490</name>
</gene>
<dbReference type="InterPro" id="IPR052751">
    <property type="entry name" value="Plant_MAPKKK"/>
</dbReference>
<dbReference type="Gene3D" id="3.30.200.20">
    <property type="entry name" value="Phosphorylase Kinase, domain 1"/>
    <property type="match status" value="1"/>
</dbReference>
<dbReference type="Pfam" id="PF00069">
    <property type="entry name" value="Pkinase"/>
    <property type="match status" value="1"/>
</dbReference>